<feature type="transmembrane region" description="Helical" evidence="8">
    <location>
        <begin position="86"/>
        <end position="105"/>
    </location>
</feature>
<keyword evidence="3" id="KW-0813">Transport</keyword>
<keyword evidence="5 8" id="KW-0812">Transmembrane</keyword>
<keyword evidence="4" id="KW-0309">Germination</keyword>
<dbReference type="PANTHER" id="PTHR34975:SF2">
    <property type="entry name" value="SPORE GERMINATION PROTEIN A2"/>
    <property type="match status" value="1"/>
</dbReference>
<evidence type="ECO:0000256" key="6">
    <source>
        <dbReference type="ARBA" id="ARBA00022989"/>
    </source>
</evidence>
<dbReference type="Pfam" id="PF03845">
    <property type="entry name" value="Spore_permease"/>
    <property type="match status" value="1"/>
</dbReference>
<name>A0ABV5AX79_9BACL</name>
<evidence type="ECO:0000256" key="8">
    <source>
        <dbReference type="SAM" id="Phobius"/>
    </source>
</evidence>
<dbReference type="EMBL" id="JBHHMI010000017">
    <property type="protein sequence ID" value="MFB5268600.1"/>
    <property type="molecule type" value="Genomic_DNA"/>
</dbReference>
<keyword evidence="6 8" id="KW-1133">Transmembrane helix</keyword>
<feature type="transmembrane region" description="Helical" evidence="8">
    <location>
        <begin position="125"/>
        <end position="145"/>
    </location>
</feature>
<feature type="transmembrane region" description="Helical" evidence="8">
    <location>
        <begin position="12"/>
        <end position="33"/>
    </location>
</feature>
<comment type="caution">
    <text evidence="9">The sequence shown here is derived from an EMBL/GenBank/DDBJ whole genome shotgun (WGS) entry which is preliminary data.</text>
</comment>
<keyword evidence="7 8" id="KW-0472">Membrane</keyword>
<evidence type="ECO:0000256" key="5">
    <source>
        <dbReference type="ARBA" id="ARBA00022692"/>
    </source>
</evidence>
<feature type="transmembrane region" description="Helical" evidence="8">
    <location>
        <begin position="191"/>
        <end position="209"/>
    </location>
</feature>
<dbReference type="NCBIfam" id="TIGR00912">
    <property type="entry name" value="2A0309"/>
    <property type="match status" value="1"/>
</dbReference>
<evidence type="ECO:0000256" key="4">
    <source>
        <dbReference type="ARBA" id="ARBA00022544"/>
    </source>
</evidence>
<protein>
    <submittedName>
        <fullName evidence="9">GerAB/ArcD/ProY family transporter</fullName>
    </submittedName>
</protein>
<evidence type="ECO:0000256" key="7">
    <source>
        <dbReference type="ARBA" id="ARBA00023136"/>
    </source>
</evidence>
<feature type="transmembrane region" description="Helical" evidence="8">
    <location>
        <begin position="308"/>
        <end position="326"/>
    </location>
</feature>
<proteinExistence type="inferred from homology"/>
<feature type="transmembrane region" description="Helical" evidence="8">
    <location>
        <begin position="276"/>
        <end position="296"/>
    </location>
</feature>
<dbReference type="InterPro" id="IPR004761">
    <property type="entry name" value="Spore_GerAB"/>
</dbReference>
<dbReference type="Proteomes" id="UP001580346">
    <property type="component" value="Unassembled WGS sequence"/>
</dbReference>
<reference evidence="9 10" key="1">
    <citation type="submission" date="2024-09" db="EMBL/GenBank/DDBJ databases">
        <title>Paenibacillus zeirhizospherea sp. nov., isolated from surface of the maize (Zea mays) roots in a horticulture field, Hungary.</title>
        <authorList>
            <person name="Marton D."/>
            <person name="Farkas M."/>
            <person name="Bedics A."/>
            <person name="Toth E."/>
            <person name="Tancsics A."/>
            <person name="Boka K."/>
            <person name="Maroti G."/>
            <person name="Kriszt B."/>
            <person name="Cserhati M."/>
        </authorList>
    </citation>
    <scope>NUCLEOTIDE SEQUENCE [LARGE SCALE GENOMIC DNA]</scope>
    <source>
        <strain evidence="9 10">KCTC 33519</strain>
    </source>
</reference>
<comment type="similarity">
    <text evidence="2">Belongs to the amino acid-polyamine-organocation (APC) superfamily. Spore germination protein (SGP) (TC 2.A.3.9) family.</text>
</comment>
<keyword evidence="10" id="KW-1185">Reference proteome</keyword>
<dbReference type="RefSeq" id="WP_375356827.1">
    <property type="nucleotide sequence ID" value="NZ_JBHHMI010000017.1"/>
</dbReference>
<accession>A0ABV5AX79</accession>
<comment type="subcellular location">
    <subcellularLocation>
        <location evidence="1">Membrane</location>
        <topology evidence="1">Multi-pass membrane protein</topology>
    </subcellularLocation>
</comment>
<gene>
    <name evidence="9" type="ORF">ACE41H_17705</name>
</gene>
<evidence type="ECO:0000313" key="9">
    <source>
        <dbReference type="EMBL" id="MFB5268600.1"/>
    </source>
</evidence>
<evidence type="ECO:0000256" key="3">
    <source>
        <dbReference type="ARBA" id="ARBA00022448"/>
    </source>
</evidence>
<organism evidence="9 10">
    <name type="scientific">Paenibacillus enshidis</name>
    <dbReference type="NCBI Taxonomy" id="1458439"/>
    <lineage>
        <taxon>Bacteria</taxon>
        <taxon>Bacillati</taxon>
        <taxon>Bacillota</taxon>
        <taxon>Bacilli</taxon>
        <taxon>Bacillales</taxon>
        <taxon>Paenibacillaceae</taxon>
        <taxon>Paenibacillus</taxon>
    </lineage>
</organism>
<evidence type="ECO:0000313" key="10">
    <source>
        <dbReference type="Proteomes" id="UP001580346"/>
    </source>
</evidence>
<evidence type="ECO:0000256" key="1">
    <source>
        <dbReference type="ARBA" id="ARBA00004141"/>
    </source>
</evidence>
<evidence type="ECO:0000256" key="2">
    <source>
        <dbReference type="ARBA" id="ARBA00007998"/>
    </source>
</evidence>
<feature type="transmembrane region" description="Helical" evidence="8">
    <location>
        <begin position="338"/>
        <end position="360"/>
    </location>
</feature>
<feature type="transmembrane region" description="Helical" evidence="8">
    <location>
        <begin position="221"/>
        <end position="246"/>
    </location>
</feature>
<feature type="transmembrane region" description="Helical" evidence="8">
    <location>
        <begin position="45"/>
        <end position="66"/>
    </location>
</feature>
<sequence>MTIRKTKAKRLTTVQTTAIFVCFIMGAELITLPRQTVELARTADVWLSIILSGCVTFLFVWIGIKLSRLFPSTSFYEYVQQITGKFIGKGLGLLIAIYYVSISGFELRSVNEVTSFFLLEGTPIWALSSLLLWISLYLCLAGIYGIGKIIQIIFPIIILACILICFLGVSVFEPNHLRPVLSEGLPPVWKAMKSTPLAFAGSECLLFILCQMERPQQATRVVGMGLGIAVLFYTVSTVICIGVFSVEGVITRTWPFFDLVRSVEVDFLLLERLESLLFSIWILQIFSTFTMAYYCAALGISQIFKVSYAKTLFFLLPLIYIVSHIPKSRNEISAMAMVLGYAACILFAIVPTILLLITYWRRLGHD</sequence>
<dbReference type="Gene3D" id="1.20.1740.10">
    <property type="entry name" value="Amino acid/polyamine transporter I"/>
    <property type="match status" value="1"/>
</dbReference>
<dbReference type="PANTHER" id="PTHR34975">
    <property type="entry name" value="SPORE GERMINATION PROTEIN A2"/>
    <property type="match status" value="1"/>
</dbReference>
<feature type="transmembrane region" description="Helical" evidence="8">
    <location>
        <begin position="152"/>
        <end position="171"/>
    </location>
</feature>